<feature type="domain" description="UBR-type" evidence="13">
    <location>
        <begin position="119"/>
        <end position="190"/>
    </location>
</feature>
<dbReference type="FunFam" id="3.30.1390.10:FF:000009">
    <property type="entry name" value="E3 ubiquitin-protein ligase UBR1"/>
    <property type="match status" value="1"/>
</dbReference>
<keyword evidence="7 10" id="KW-0862">Zinc</keyword>
<dbReference type="InterPro" id="IPR003769">
    <property type="entry name" value="ClpS_core"/>
</dbReference>
<dbReference type="STRING" id="34691.A0A182X981"/>
<dbReference type="InterPro" id="IPR055194">
    <property type="entry name" value="UBR1-like_WH"/>
</dbReference>
<feature type="compositionally biased region" description="Low complexity" evidence="12">
    <location>
        <begin position="39"/>
        <end position="61"/>
    </location>
</feature>
<comment type="pathway">
    <text evidence="2 10">Protein modification; protein ubiquitination.</text>
</comment>
<reference evidence="14" key="1">
    <citation type="submission" date="2020-05" db="UniProtKB">
        <authorList>
            <consortium name="EnsemblMetazoa"/>
        </authorList>
    </citation>
    <scope>IDENTIFICATION</scope>
    <source>
        <strain evidence="14">SANGQUA</strain>
    </source>
</reference>
<evidence type="ECO:0000256" key="9">
    <source>
        <dbReference type="PROSITE-ProRule" id="PRU00508"/>
    </source>
</evidence>
<evidence type="ECO:0000313" key="15">
    <source>
        <dbReference type="Proteomes" id="UP000076407"/>
    </source>
</evidence>
<feature type="compositionally biased region" description="Polar residues" evidence="12">
    <location>
        <begin position="1245"/>
        <end position="1255"/>
    </location>
</feature>
<dbReference type="Pfam" id="PF22960">
    <property type="entry name" value="WHD_UBR1"/>
    <property type="match status" value="1"/>
</dbReference>
<dbReference type="PANTHER" id="PTHR21497">
    <property type="entry name" value="UBIQUITIN LIGASE E3 ALPHA-RELATED"/>
    <property type="match status" value="1"/>
</dbReference>
<dbReference type="SMART" id="SM00396">
    <property type="entry name" value="ZnF_UBR1"/>
    <property type="match status" value="1"/>
</dbReference>
<dbReference type="PANTHER" id="PTHR21497:SF24">
    <property type="entry name" value="E3 UBIQUITIN-PROTEIN LIGASE UBR1"/>
    <property type="match status" value="1"/>
</dbReference>
<dbReference type="Pfam" id="PF02207">
    <property type="entry name" value="zf-UBR"/>
    <property type="match status" value="1"/>
</dbReference>
<dbReference type="Proteomes" id="UP000076407">
    <property type="component" value="Unassembled WGS sequence"/>
</dbReference>
<feature type="coiled-coil region" evidence="11">
    <location>
        <begin position="1032"/>
        <end position="1064"/>
    </location>
</feature>
<dbReference type="InterPro" id="IPR014719">
    <property type="entry name" value="Ribosomal_bL12_C/ClpS-like"/>
</dbReference>
<dbReference type="SUPFAM" id="SSF46785">
    <property type="entry name" value="Winged helix' DNA-binding domain"/>
    <property type="match status" value="1"/>
</dbReference>
<dbReference type="InterPro" id="IPR003126">
    <property type="entry name" value="Znf_UBR"/>
</dbReference>
<dbReference type="InterPro" id="IPR036390">
    <property type="entry name" value="WH_DNA-bd_sf"/>
</dbReference>
<evidence type="ECO:0000256" key="1">
    <source>
        <dbReference type="ARBA" id="ARBA00000900"/>
    </source>
</evidence>
<protein>
    <recommendedName>
        <fullName evidence="10">E3 ubiquitin-protein ligase</fullName>
        <ecNumber evidence="10">2.3.2.27</ecNumber>
    </recommendedName>
</protein>
<comment type="function">
    <text evidence="10">Ubiquitin ligase protein which is a component of the N-end rule pathway. Recognizes and binds to proteins bearing specific N-terminal residues that are destabilizing according to the N-end rule, leading to their ubiquitination and subsequent degradation.</text>
</comment>
<sequence>MNVINEWEEMYQTGGLTPEVIVQHLRNIAGTFILPVGADQPQLPDQQQQQEQEQQQQQQQQNVPDPDAQGGNNGFLSGNYVYSDTMARAATIAVMELFICGPNPDNYLEQIRQADTVSSVCGRVFKIGEPTYSCRECSMDPTCVLCSTCFKKSEHRNHKYKMATSGGGGCCDCGDEEAWKKYPFCEEHAVCITDQTQASQQQQAPLPEERKMRCEIVFRAILNYSMQMLQMHGTGNCPELEDDENTHCTILYNDETHTFEQVIQTLTSIVKCEHKTAIEYVTSIDREGRAVVKCASFEVCKKLKEDIENKAMRSTLTTRAMPLKVTVMHRNEVACQHLAMQLLVWLQEFLTKNSTFRSVFAETISKPQVTYNLKFILSNDHNLWKSARACWHRLLISGMLMEYENKKLLATTFTKLYTSLMQDFIRDDHYHSFSIVSLSVQLFTVPTIAHYLIENESAFFKLMHTYFSETIDKYVKNRQLVFIKNTSTMNSFKRAAYILIDLKYLLSFKPEKWTPELRVGFLHGMQQLIRLLKYMQGMDAATRQVGQHLEYEQEWETAFTLHLKLSHLITLVLEWCATDRMVLLKVLRMVITALTETKFIALESETVVCEAANHSASCLTYDVLTRPVSVHLPLTRFLAGLYTVFERHDFTFDKVSQNLPDRPTPEQIIEPVLCARTMMSQVQAGMWRRNGYALINQLFFYRNVKCRYEMLDRDIVILQMGASLIEANEFIIHVLNKYKLLGWLEQDVPERQRAVDAGSGSDEDHMRQAGILVEEFLELLIVIIGERYVPGVGDVTESDRIKKEIVQQLCIKPHSHSELSRALNEDSCSEIMFESVIDDVAVFEKPNSAEKRGVYILKPEYNSWYNLYFYHYSKEEKSRSEERQRLQKKEKNELVCCPPPTLPKLTQIFSTIPTLLQCDVMLKVMHVVMTRALDLRSVSFTEGQLQRVLHLIGYALQEEESGHYPYMTFYDRSQTIGLLPMLEELCNHPRVESLRDLLRWVIQRYKAMEAKRISSIQSEIDRGESSRSGLAMADLDRLEKEQRAKLAALRRAQLMAQMKQAQQTFMTTNPDMFSTESDDSSELGQTEPEQSADMDWQTTSVQLVALGPNRTPVKPADTAALRHSCILCSEKSVLGTYESVNMVYAAFVQRSSVLSRYQQTDERGQLQLIETKTHPSPHLTTCGHVMHTTCFDKYYNNEVIKENRRPYRNRAPILFDIEKNEFLCPLCRFLSNCLLPLVPPHETITSSAKARTNASVREAGGPDSLPDPPITQPNEFTFPLWYAFMQDMVANTVHRVEHPMPPRGSSGGGTPKERSIRATQQDVLIKRFREAEQQPMSLEEEMATTSGGAGGGAAAAAGSAGADGGQQQPEPPQYRLLRDGSRVMMMGGVELPVYENEDDVLLDQYHSNQASLTSTDEEMDSDEDVRWVMDPPIHLNTLVLRAVEPLHGVRLRYYGTKHDPPEISRLFDRTIKYSLLNFAKNVRSFTTVPYKAKRFAEYLAPWLTLSYTIKSIEMQLRVMQRPLGSELSIRYSTCLTGLVRAASAMGPLVKSMTAHYYMLLFLVDVYETLFGLKPSPSFFEWDLFGLLNTCLFTTRSVLYSFVRTERMPKGDTLDHSIVQAIFVVNMLRTIITSVTGMETAQDTPMADGADEGGECSYAKQKEDPGKGPLTDAERNLLTLFQRYNIHQPKSGSADADDGDDDQHLGEEKKKKQDGGSPQEPVVLRGTLAEQRRISQQLARDIQLQSHTLLRCCCLLFHGVTDIELPQCTDVPELDYQPMMKYLDLPVDPLAYLRTGEPTYELVERLARCNADQIERMRYARQAQLLGEPKSLFQPALPVRQLIDLPDDYSDLINSVSLFTCPNNIRDDSRNPTMCLVCGEILCSQSFCCQKELDKSPVGSCTYHTAECGAGIGIFLRIRDAEILLLGINKGCFIPAPYLDEYGETDQGLRRGNPLRLCKERYHKLYMIWLTHGLHEEITRRNEAQQTIFATQWQNL</sequence>
<dbReference type="GO" id="GO:0061630">
    <property type="term" value="F:ubiquitin protein ligase activity"/>
    <property type="evidence" value="ECO:0007669"/>
    <property type="project" value="UniProtKB-UniRule"/>
</dbReference>
<dbReference type="Pfam" id="PF18995">
    <property type="entry name" value="PRT6_C"/>
    <property type="match status" value="1"/>
</dbReference>
<keyword evidence="5 10" id="KW-0863">Zinc-finger</keyword>
<keyword evidence="3 10" id="KW-0808">Transferase</keyword>
<evidence type="ECO:0000256" key="4">
    <source>
        <dbReference type="ARBA" id="ARBA00022723"/>
    </source>
</evidence>
<accession>A0A182X981</accession>
<dbReference type="InterPro" id="IPR039164">
    <property type="entry name" value="UBR1-like"/>
</dbReference>
<keyword evidence="15" id="KW-1185">Reference proteome</keyword>
<feature type="region of interest" description="Disordered" evidence="12">
    <location>
        <begin position="37"/>
        <end position="70"/>
    </location>
</feature>
<dbReference type="EC" id="2.3.2.27" evidence="10"/>
<feature type="region of interest" description="Disordered" evidence="12">
    <location>
        <begin position="1070"/>
        <end position="1095"/>
    </location>
</feature>
<evidence type="ECO:0000256" key="12">
    <source>
        <dbReference type="SAM" id="MobiDB-lite"/>
    </source>
</evidence>
<feature type="region of interest" description="Disordered" evidence="12">
    <location>
        <begin position="1245"/>
        <end position="1272"/>
    </location>
</feature>
<evidence type="ECO:0000256" key="8">
    <source>
        <dbReference type="ARBA" id="ARBA00046341"/>
    </source>
</evidence>
<keyword evidence="11" id="KW-0175">Coiled coil</keyword>
<evidence type="ECO:0000259" key="13">
    <source>
        <dbReference type="PROSITE" id="PS51157"/>
    </source>
</evidence>
<evidence type="ECO:0000256" key="5">
    <source>
        <dbReference type="ARBA" id="ARBA00022771"/>
    </source>
</evidence>
<dbReference type="EnsemblMetazoa" id="AQUA006370-RA">
    <property type="protein sequence ID" value="AQUA006370-PA"/>
    <property type="gene ID" value="AQUA006370"/>
</dbReference>
<dbReference type="GO" id="GO:0008270">
    <property type="term" value="F:zinc ion binding"/>
    <property type="evidence" value="ECO:0007669"/>
    <property type="project" value="UniProtKB-UniRule"/>
</dbReference>
<evidence type="ECO:0000256" key="6">
    <source>
        <dbReference type="ARBA" id="ARBA00022786"/>
    </source>
</evidence>
<evidence type="ECO:0000256" key="3">
    <source>
        <dbReference type="ARBA" id="ARBA00022679"/>
    </source>
</evidence>
<dbReference type="Pfam" id="PF02617">
    <property type="entry name" value="ClpS"/>
    <property type="match status" value="1"/>
</dbReference>
<dbReference type="GO" id="GO:0005737">
    <property type="term" value="C:cytoplasm"/>
    <property type="evidence" value="ECO:0007669"/>
    <property type="project" value="TreeGrafter"/>
</dbReference>
<organism evidence="14 15">
    <name type="scientific">Anopheles quadriannulatus</name>
    <name type="common">Mosquito</name>
    <dbReference type="NCBI Taxonomy" id="34691"/>
    <lineage>
        <taxon>Eukaryota</taxon>
        <taxon>Metazoa</taxon>
        <taxon>Ecdysozoa</taxon>
        <taxon>Arthropoda</taxon>
        <taxon>Hexapoda</taxon>
        <taxon>Insecta</taxon>
        <taxon>Pterygota</taxon>
        <taxon>Neoptera</taxon>
        <taxon>Endopterygota</taxon>
        <taxon>Diptera</taxon>
        <taxon>Nematocera</taxon>
        <taxon>Culicoidea</taxon>
        <taxon>Culicidae</taxon>
        <taxon>Anophelinae</taxon>
        <taxon>Anopheles</taxon>
    </lineage>
</organism>
<dbReference type="GO" id="GO:0000151">
    <property type="term" value="C:ubiquitin ligase complex"/>
    <property type="evidence" value="ECO:0007669"/>
    <property type="project" value="TreeGrafter"/>
</dbReference>
<dbReference type="Gene3D" id="3.30.1390.10">
    <property type="match status" value="1"/>
</dbReference>
<evidence type="ECO:0000256" key="11">
    <source>
        <dbReference type="SAM" id="Coils"/>
    </source>
</evidence>
<feature type="compositionally biased region" description="Basic and acidic residues" evidence="12">
    <location>
        <begin position="1701"/>
        <end position="1713"/>
    </location>
</feature>
<dbReference type="Gene3D" id="2.10.110.30">
    <property type="match status" value="1"/>
</dbReference>
<proteinExistence type="inferred from homology"/>
<dbReference type="VEuPathDB" id="VectorBase:AQUA006370"/>
<dbReference type="UniPathway" id="UPA00143"/>
<feature type="region of interest" description="Disordered" evidence="12">
    <location>
        <begin position="1641"/>
        <end position="1671"/>
    </location>
</feature>
<feature type="zinc finger region" description="UBR-type" evidence="9">
    <location>
        <begin position="119"/>
        <end position="190"/>
    </location>
</feature>
<comment type="similarity">
    <text evidence="8 10">Belongs to the E3 ubiquitin-protein ligase UBR1-like family.</text>
</comment>
<evidence type="ECO:0000256" key="7">
    <source>
        <dbReference type="ARBA" id="ARBA00022833"/>
    </source>
</evidence>
<keyword evidence="4 10" id="KW-0479">Metal-binding</keyword>
<dbReference type="CDD" id="cd19672">
    <property type="entry name" value="UBR-box_UBR1_like"/>
    <property type="match status" value="1"/>
</dbReference>
<keyword evidence="6 10" id="KW-0833">Ubl conjugation pathway</keyword>
<dbReference type="SUPFAM" id="SSF54736">
    <property type="entry name" value="ClpS-like"/>
    <property type="match status" value="1"/>
</dbReference>
<dbReference type="InterPro" id="IPR044046">
    <property type="entry name" value="E3_ligase_UBR-like_C"/>
</dbReference>
<evidence type="ECO:0000256" key="2">
    <source>
        <dbReference type="ARBA" id="ARBA00004906"/>
    </source>
</evidence>
<comment type="catalytic activity">
    <reaction evidence="1 10">
        <text>S-ubiquitinyl-[E2 ubiquitin-conjugating enzyme]-L-cysteine + [acceptor protein]-L-lysine = [E2 ubiquitin-conjugating enzyme]-L-cysteine + N(6)-ubiquitinyl-[acceptor protein]-L-lysine.</text>
        <dbReference type="EC" id="2.3.2.27"/>
    </reaction>
</comment>
<feature type="region of interest" description="Disordered" evidence="12">
    <location>
        <begin position="1687"/>
        <end position="1721"/>
    </location>
</feature>
<dbReference type="GO" id="GO:0016567">
    <property type="term" value="P:protein ubiquitination"/>
    <property type="evidence" value="ECO:0007669"/>
    <property type="project" value="UniProtKB-UniRule"/>
</dbReference>
<dbReference type="FunFam" id="2.10.110.30:FF:000001">
    <property type="entry name" value="E3 ubiquitin-protein ligase UBR2 isoform 1"/>
    <property type="match status" value="1"/>
</dbReference>
<dbReference type="GO" id="GO:0071596">
    <property type="term" value="P:ubiquitin-dependent protein catabolic process via the N-end rule pathway"/>
    <property type="evidence" value="ECO:0007669"/>
    <property type="project" value="UniProtKB-UniRule"/>
</dbReference>
<evidence type="ECO:0000313" key="14">
    <source>
        <dbReference type="EnsemblMetazoa" id="AQUA006370-PA"/>
    </source>
</evidence>
<name>A0A182X981_ANOQN</name>
<dbReference type="PROSITE" id="PS51157">
    <property type="entry name" value="ZF_UBR"/>
    <property type="match status" value="1"/>
</dbReference>
<feature type="region of interest" description="Disordered" evidence="12">
    <location>
        <begin position="1332"/>
        <end position="1371"/>
    </location>
</feature>
<evidence type="ECO:0000256" key="10">
    <source>
        <dbReference type="RuleBase" id="RU366018"/>
    </source>
</evidence>
<feature type="region of interest" description="Disordered" evidence="12">
    <location>
        <begin position="1296"/>
        <end position="1317"/>
    </location>
</feature>